<dbReference type="InterPro" id="IPR011991">
    <property type="entry name" value="ArsR-like_HTH"/>
</dbReference>
<proteinExistence type="predicted"/>
<reference evidence="2 3" key="1">
    <citation type="submission" date="2020-03" db="EMBL/GenBank/DDBJ databases">
        <title>Leucobacter sp. nov., isolated from beetles.</title>
        <authorList>
            <person name="Hyun D.-W."/>
            <person name="Bae J.-W."/>
        </authorList>
    </citation>
    <scope>NUCLEOTIDE SEQUENCE [LARGE SCALE GENOMIC DNA]</scope>
    <source>
        <strain evidence="2 3">HDW9C</strain>
    </source>
</reference>
<dbReference type="PROSITE" id="PS50987">
    <property type="entry name" value="HTH_ARSR_2"/>
    <property type="match status" value="1"/>
</dbReference>
<dbReference type="SUPFAM" id="SSF46785">
    <property type="entry name" value="Winged helix' DNA-binding domain"/>
    <property type="match status" value="1"/>
</dbReference>
<dbReference type="Pfam" id="PF12840">
    <property type="entry name" value="HTH_20"/>
    <property type="match status" value="1"/>
</dbReference>
<dbReference type="GO" id="GO:0032791">
    <property type="term" value="F:lead ion binding"/>
    <property type="evidence" value="ECO:0007669"/>
    <property type="project" value="TreeGrafter"/>
</dbReference>
<dbReference type="Proteomes" id="UP000502677">
    <property type="component" value="Chromosome"/>
</dbReference>
<sequence>MTERPSLSEVGAAIAEPARLRILQELLAGTPLPAGALAARLGLSPSTVSSHVARLLDAKLVSVTSRGRTRLVTIATPEVAEAVESLLRLSAEPAVTSLAKHTQRAALREARTCYDHLAGRLGIAVADLAFERQWVIEHDGSLQLIAQSDLESGLGITLELPAGSRPEVRGCMDWTERRPHLAGKLGAALLTAMLRAGWLRTQSGGRSLNITTLGKERFATLGIDC</sequence>
<dbReference type="AlphaFoldDB" id="A0A6G7XCP2"/>
<name>A0A6G7XCP2_9MICO</name>
<dbReference type="PANTHER" id="PTHR39168">
    <property type="entry name" value="TRANSCRIPTIONAL REGULATOR-RELATED"/>
    <property type="match status" value="1"/>
</dbReference>
<accession>A0A6G7XCP2</accession>
<dbReference type="GO" id="GO:0046686">
    <property type="term" value="P:response to cadmium ion"/>
    <property type="evidence" value="ECO:0007669"/>
    <property type="project" value="TreeGrafter"/>
</dbReference>
<dbReference type="GO" id="GO:0010288">
    <property type="term" value="P:response to lead ion"/>
    <property type="evidence" value="ECO:0007669"/>
    <property type="project" value="TreeGrafter"/>
</dbReference>
<dbReference type="GO" id="GO:0003677">
    <property type="term" value="F:DNA binding"/>
    <property type="evidence" value="ECO:0007669"/>
    <property type="project" value="TreeGrafter"/>
</dbReference>
<keyword evidence="3" id="KW-1185">Reference proteome</keyword>
<dbReference type="RefSeq" id="WP_166288222.1">
    <property type="nucleotide sequence ID" value="NZ_CP049863.1"/>
</dbReference>
<gene>
    <name evidence="2" type="ORF">G7068_02175</name>
</gene>
<organism evidence="2 3">
    <name type="scientific">Leucobacter viscericola</name>
    <dbReference type="NCBI Taxonomy" id="2714935"/>
    <lineage>
        <taxon>Bacteria</taxon>
        <taxon>Bacillati</taxon>
        <taxon>Actinomycetota</taxon>
        <taxon>Actinomycetes</taxon>
        <taxon>Micrococcales</taxon>
        <taxon>Microbacteriaceae</taxon>
        <taxon>Leucobacter</taxon>
    </lineage>
</organism>
<dbReference type="EMBL" id="CP049863">
    <property type="protein sequence ID" value="QIK62138.1"/>
    <property type="molecule type" value="Genomic_DNA"/>
</dbReference>
<evidence type="ECO:0000259" key="1">
    <source>
        <dbReference type="PROSITE" id="PS50987"/>
    </source>
</evidence>
<dbReference type="NCBIfam" id="NF033788">
    <property type="entry name" value="HTH_metalloreg"/>
    <property type="match status" value="1"/>
</dbReference>
<evidence type="ECO:0000313" key="2">
    <source>
        <dbReference type="EMBL" id="QIK62138.1"/>
    </source>
</evidence>
<evidence type="ECO:0000313" key="3">
    <source>
        <dbReference type="Proteomes" id="UP000502677"/>
    </source>
</evidence>
<dbReference type="KEGG" id="lvi:G7068_02175"/>
<dbReference type="InterPro" id="IPR036390">
    <property type="entry name" value="WH_DNA-bd_sf"/>
</dbReference>
<dbReference type="GO" id="GO:0003700">
    <property type="term" value="F:DNA-binding transcription factor activity"/>
    <property type="evidence" value="ECO:0007669"/>
    <property type="project" value="InterPro"/>
</dbReference>
<feature type="domain" description="HTH arsR-type" evidence="1">
    <location>
        <begin position="1"/>
        <end position="94"/>
    </location>
</feature>
<dbReference type="PANTHER" id="PTHR39168:SF2">
    <property type="entry name" value="HTH-TYPE TRANSCRIPTIONAL REGULATOR CMTR"/>
    <property type="match status" value="1"/>
</dbReference>
<dbReference type="InterPro" id="IPR052543">
    <property type="entry name" value="HTH_Metal-responsive_Reg"/>
</dbReference>
<dbReference type="Gene3D" id="1.10.10.10">
    <property type="entry name" value="Winged helix-like DNA-binding domain superfamily/Winged helix DNA-binding domain"/>
    <property type="match status" value="1"/>
</dbReference>
<dbReference type="InterPro" id="IPR001845">
    <property type="entry name" value="HTH_ArsR_DNA-bd_dom"/>
</dbReference>
<protein>
    <submittedName>
        <fullName evidence="2">Helix-turn-helix transcriptional regulator</fullName>
    </submittedName>
</protein>
<dbReference type="SMART" id="SM00418">
    <property type="entry name" value="HTH_ARSR"/>
    <property type="match status" value="1"/>
</dbReference>
<dbReference type="InterPro" id="IPR036388">
    <property type="entry name" value="WH-like_DNA-bd_sf"/>
</dbReference>
<dbReference type="GO" id="GO:0097063">
    <property type="term" value="F:cadmium ion sensor activity"/>
    <property type="evidence" value="ECO:0007669"/>
    <property type="project" value="TreeGrafter"/>
</dbReference>
<dbReference type="CDD" id="cd00090">
    <property type="entry name" value="HTH_ARSR"/>
    <property type="match status" value="1"/>
</dbReference>